<gene>
    <name evidence="1" type="ORF">JWJ88_03515</name>
</gene>
<name>A0ABX7JI93_9RHOB</name>
<keyword evidence="2" id="KW-1185">Reference proteome</keyword>
<organism evidence="1 2">
    <name type="scientific">Paracoccus methylovorus</name>
    <dbReference type="NCBI Taxonomy" id="2812658"/>
    <lineage>
        <taxon>Bacteria</taxon>
        <taxon>Pseudomonadati</taxon>
        <taxon>Pseudomonadota</taxon>
        <taxon>Alphaproteobacteria</taxon>
        <taxon>Rhodobacterales</taxon>
        <taxon>Paracoccaceae</taxon>
        <taxon>Paracoccus</taxon>
    </lineage>
</organism>
<proteinExistence type="predicted"/>
<protein>
    <submittedName>
        <fullName evidence="1">Uncharacterized protein</fullName>
    </submittedName>
</protein>
<sequence>MRDLAAETNAINHSDREANTLMSLILTVDEKVADLDETISQVWVAHRAEKEQAA</sequence>
<evidence type="ECO:0000313" key="1">
    <source>
        <dbReference type="EMBL" id="QRZ13745.1"/>
    </source>
</evidence>
<reference evidence="1 2" key="1">
    <citation type="submission" date="2021-02" db="EMBL/GenBank/DDBJ databases">
        <title>Paracoccus methylovroum sp.nov., a new methanol and methylamine utilizing methylotrophic denitrifer.</title>
        <authorList>
            <person name="Timsy T."/>
            <person name="Behrendt U."/>
            <person name="Ulrich A."/>
            <person name="Spanner T."/>
            <person name="Foesel B.U."/>
            <person name="Horn M.A."/>
            <person name="Kolb S."/>
        </authorList>
    </citation>
    <scope>NUCLEOTIDE SEQUENCE [LARGE SCALE GENOMIC DNA]</scope>
    <source>
        <strain evidence="1 2">H4-D09</strain>
    </source>
</reference>
<dbReference type="RefSeq" id="WP_205294729.1">
    <property type="nucleotide sequence ID" value="NZ_CP070368.1"/>
</dbReference>
<accession>A0ABX7JI93</accession>
<dbReference type="EMBL" id="CP070368">
    <property type="protein sequence ID" value="QRZ13745.1"/>
    <property type="molecule type" value="Genomic_DNA"/>
</dbReference>
<evidence type="ECO:0000313" key="2">
    <source>
        <dbReference type="Proteomes" id="UP000663629"/>
    </source>
</evidence>
<dbReference type="Proteomes" id="UP000663629">
    <property type="component" value="Chromosome 1"/>
</dbReference>